<evidence type="ECO:0000256" key="1">
    <source>
        <dbReference type="SAM" id="Coils"/>
    </source>
</evidence>
<dbReference type="EMBL" id="JBHSOD010000031">
    <property type="protein sequence ID" value="MFC5887804.1"/>
    <property type="molecule type" value="Genomic_DNA"/>
</dbReference>
<name>A0ABW1F1K4_9ACTN</name>
<organism evidence="5 6">
    <name type="scientific">Kitasatospora aburaviensis</name>
    <dbReference type="NCBI Taxonomy" id="67265"/>
    <lineage>
        <taxon>Bacteria</taxon>
        <taxon>Bacillati</taxon>
        <taxon>Actinomycetota</taxon>
        <taxon>Actinomycetes</taxon>
        <taxon>Kitasatosporales</taxon>
        <taxon>Streptomycetaceae</taxon>
        <taxon>Kitasatospora</taxon>
    </lineage>
</organism>
<feature type="domain" description="Putative T7SS secretion signal" evidence="3">
    <location>
        <begin position="16"/>
        <end position="263"/>
    </location>
</feature>
<dbReference type="RefSeq" id="WP_313767097.1">
    <property type="nucleotide sequence ID" value="NZ_BAAAVH010000020.1"/>
</dbReference>
<dbReference type="Pfam" id="PF21725">
    <property type="entry name" value="T7SS_signal"/>
    <property type="match status" value="1"/>
</dbReference>
<protein>
    <submittedName>
        <fullName evidence="5">T7SS-secreted protein</fullName>
    </submittedName>
</protein>
<dbReference type="Proteomes" id="UP001596067">
    <property type="component" value="Unassembled WGS sequence"/>
</dbReference>
<sequence>MGLHFSITDVVDAADTFVDVHVKAGAKVLQKGSHLTGDLLDEVGLHGAAQKVNGWGDDVADEAGLKVGERSLKQTDDPKELVHGDAKKLNEVAGHLKKFHDAFDKTGSGLARLDHEHWTGDAAEAFRKAFQPQPKQWLTAADACGKAAAALETFAHTVTWAQGEAAEAARMWKAAKKKSDAAAKAWLEHAMTYNLQVKAYNATPADQRPTQKPVDPGEFKDPAQAEFEQAEEKLDAARTQRDSAARTATAAIAALVQSAPNMPSKMQILKADVMDGLAGAPVMYQHFTGGLIKSGTDLLKLGRSLNPYDPYNLTHPAQYLDGLSTITAGLIKAGDHPVDLLKGLVGSGWGNDPSEAGGRLVGDLLIGAGTGGGGTAATVAEREAAAVAKNAAEKAAKESAEKAAQEAAEKAAKESADKAAQEAAEKAAKESADKAAKEAAEQAAAKAASDADKLKAAVNKDINIDDITHDPVWRDSKEPLWRYDDRHPEEIFGSDKPGFAPRSNTEHNLRGYAHANWDSIYVGTSKDPAYSLGRNYKYEVDAPGGIDINATFKNGDYPHAHESEIAFPGGIRAENVKGAWRLDENRQPLEWIPNPRYQPAAGANPPLP</sequence>
<evidence type="ECO:0000259" key="4">
    <source>
        <dbReference type="Pfam" id="PF22596"/>
    </source>
</evidence>
<accession>A0ABW1F1K4</accession>
<dbReference type="InterPro" id="IPR049082">
    <property type="entry name" value="T7SS_signal"/>
</dbReference>
<feature type="region of interest" description="Disordered" evidence="2">
    <location>
        <begin position="398"/>
        <end position="435"/>
    </location>
</feature>
<gene>
    <name evidence="5" type="ORF">ACFP0N_22830</name>
</gene>
<reference evidence="6" key="1">
    <citation type="journal article" date="2019" name="Int. J. Syst. Evol. Microbiol.">
        <title>The Global Catalogue of Microorganisms (GCM) 10K type strain sequencing project: providing services to taxonomists for standard genome sequencing and annotation.</title>
        <authorList>
            <consortium name="The Broad Institute Genomics Platform"/>
            <consortium name="The Broad Institute Genome Sequencing Center for Infectious Disease"/>
            <person name="Wu L."/>
            <person name="Ma J."/>
        </authorList>
    </citation>
    <scope>NUCLEOTIDE SEQUENCE [LARGE SCALE GENOMIC DNA]</scope>
    <source>
        <strain evidence="6">CGMCC 4.1469</strain>
    </source>
</reference>
<comment type="caution">
    <text evidence="5">The sequence shown here is derived from an EMBL/GenBank/DDBJ whole genome shotgun (WGS) entry which is preliminary data.</text>
</comment>
<evidence type="ECO:0000313" key="5">
    <source>
        <dbReference type="EMBL" id="MFC5887804.1"/>
    </source>
</evidence>
<dbReference type="SUPFAM" id="SSF56399">
    <property type="entry name" value="ADP-ribosylation"/>
    <property type="match status" value="1"/>
</dbReference>
<feature type="coiled-coil region" evidence="1">
    <location>
        <begin position="220"/>
        <end position="247"/>
    </location>
</feature>
<evidence type="ECO:0000313" key="6">
    <source>
        <dbReference type="Proteomes" id="UP001596067"/>
    </source>
</evidence>
<evidence type="ECO:0000256" key="2">
    <source>
        <dbReference type="SAM" id="MobiDB-lite"/>
    </source>
</evidence>
<feature type="domain" description="Pierisin-like" evidence="4">
    <location>
        <begin position="480"/>
        <end position="597"/>
    </location>
</feature>
<evidence type="ECO:0000259" key="3">
    <source>
        <dbReference type="Pfam" id="PF21725"/>
    </source>
</evidence>
<dbReference type="InterPro" id="IPR054695">
    <property type="entry name" value="Pierisin-like_dom"/>
</dbReference>
<keyword evidence="6" id="KW-1185">Reference proteome</keyword>
<dbReference type="Gene3D" id="3.90.210.10">
    <property type="entry name" value="Heat-Labile Enterotoxin, subunit A"/>
    <property type="match status" value="1"/>
</dbReference>
<keyword evidence="1" id="KW-0175">Coiled coil</keyword>
<proteinExistence type="predicted"/>
<dbReference type="Pfam" id="PF22596">
    <property type="entry name" value="Scabin-like"/>
    <property type="match status" value="1"/>
</dbReference>